<dbReference type="Proteomes" id="UP000582659">
    <property type="component" value="Unassembled WGS sequence"/>
</dbReference>
<evidence type="ECO:0000313" key="3">
    <source>
        <dbReference type="Proteomes" id="UP000659654"/>
    </source>
</evidence>
<dbReference type="Proteomes" id="UP000659654">
    <property type="component" value="Unassembled WGS sequence"/>
</dbReference>
<dbReference type="InterPro" id="IPR053220">
    <property type="entry name" value="Nematode_rcpt-like_serp_H"/>
</dbReference>
<dbReference type="EMBL" id="CAJFDI010000001">
    <property type="protein sequence ID" value="CAD5210771.1"/>
    <property type="molecule type" value="Genomic_DNA"/>
</dbReference>
<feature type="transmembrane region" description="Helical" evidence="1">
    <location>
        <begin position="210"/>
        <end position="232"/>
    </location>
</feature>
<dbReference type="Pfam" id="PF10318">
    <property type="entry name" value="7TM_GPCR_Srh"/>
    <property type="match status" value="1"/>
</dbReference>
<feature type="transmembrane region" description="Helical" evidence="1">
    <location>
        <begin position="54"/>
        <end position="79"/>
    </location>
</feature>
<name>A0A811K496_BURXY</name>
<feature type="transmembrane region" description="Helical" evidence="1">
    <location>
        <begin position="24"/>
        <end position="42"/>
    </location>
</feature>
<keyword evidence="1" id="KW-0472">Membrane</keyword>
<organism evidence="2 3">
    <name type="scientific">Bursaphelenchus xylophilus</name>
    <name type="common">Pinewood nematode worm</name>
    <name type="synonym">Aphelenchoides xylophilus</name>
    <dbReference type="NCBI Taxonomy" id="6326"/>
    <lineage>
        <taxon>Eukaryota</taxon>
        <taxon>Metazoa</taxon>
        <taxon>Ecdysozoa</taxon>
        <taxon>Nematoda</taxon>
        <taxon>Chromadorea</taxon>
        <taxon>Rhabditida</taxon>
        <taxon>Tylenchina</taxon>
        <taxon>Tylenchomorpha</taxon>
        <taxon>Aphelenchoidea</taxon>
        <taxon>Aphelenchoididae</taxon>
        <taxon>Bursaphelenchus</taxon>
    </lineage>
</organism>
<keyword evidence="3" id="KW-1185">Reference proteome</keyword>
<dbReference type="EMBL" id="CAJFCV020000001">
    <property type="protein sequence ID" value="CAG9086978.1"/>
    <property type="molecule type" value="Genomic_DNA"/>
</dbReference>
<keyword evidence="1" id="KW-1133">Transmembrane helix</keyword>
<comment type="caution">
    <text evidence="2">The sequence shown here is derived from an EMBL/GenBank/DDBJ whole genome shotgun (WGS) entry which is preliminary data.</text>
</comment>
<accession>A0A811K496</accession>
<feature type="transmembrane region" description="Helical" evidence="1">
    <location>
        <begin position="99"/>
        <end position="120"/>
    </location>
</feature>
<feature type="transmembrane region" description="Helical" evidence="1">
    <location>
        <begin position="252"/>
        <end position="275"/>
    </location>
</feature>
<dbReference type="PANTHER" id="PTHR22941:SF26">
    <property type="entry name" value="SERPENTINE RECEPTOR, CLASS H"/>
    <property type="match status" value="1"/>
</dbReference>
<gene>
    <name evidence="2" type="ORF">BXYJ_LOCUS2095</name>
</gene>
<feature type="transmembrane region" description="Helical" evidence="1">
    <location>
        <begin position="287"/>
        <end position="307"/>
    </location>
</feature>
<protein>
    <submittedName>
        <fullName evidence="2">(pine wood nematode) hypothetical protein</fullName>
    </submittedName>
</protein>
<feature type="transmembrane region" description="Helical" evidence="1">
    <location>
        <begin position="140"/>
        <end position="163"/>
    </location>
</feature>
<sequence>MGILFNETEFPSEESLRIYKYYEYTWFCITFIIVIYTLSVMSNKASAGISTYKWYLIHGMLWGCLFDVCSTLIGAVTLFPLPCYYGVNLASNFSGNAQLVYFFIAVGSSVAKGLALLYQFEYRYYQALPIHSWYRKNFEFLHGSYAFHCRVLYTLVALGTVLIPKALDLPDQEEHKAYLASIDPYMGVLFKQHPTATCFGSGLYNFEFTFLFWATSSTILCFVFAILSYLNIREQKFTAATYRLQVMLFRSLIAQMVAFFCLYMIPGTFYLLSGIMKIENMPIYNVAGFYLYVTHTSVDSLMVLFFIKPYRRLVASNLQQIMRSVCIIRTNLNSSLPSVFRTLSSILCCYNNTAMLPRKRGNCIPYTFFTILVQGTNCKKWYVE</sequence>
<reference evidence="2" key="1">
    <citation type="submission" date="2020-09" db="EMBL/GenBank/DDBJ databases">
        <authorList>
            <person name="Kikuchi T."/>
        </authorList>
    </citation>
    <scope>NUCLEOTIDE SEQUENCE</scope>
    <source>
        <strain evidence="2">Ka4C1</strain>
    </source>
</reference>
<dbReference type="PANTHER" id="PTHR22941">
    <property type="entry name" value="SERPENTINE RECEPTOR"/>
    <property type="match status" value="1"/>
</dbReference>
<evidence type="ECO:0000256" key="1">
    <source>
        <dbReference type="SAM" id="Phobius"/>
    </source>
</evidence>
<dbReference type="AlphaFoldDB" id="A0A811K496"/>
<proteinExistence type="predicted"/>
<dbReference type="InterPro" id="IPR019422">
    <property type="entry name" value="7TM_GPCR_serpentine_rcpt_Srh"/>
</dbReference>
<evidence type="ECO:0000313" key="2">
    <source>
        <dbReference type="EMBL" id="CAD5210771.1"/>
    </source>
</evidence>
<keyword evidence="1" id="KW-0812">Transmembrane</keyword>